<evidence type="ECO:0000313" key="1">
    <source>
        <dbReference type="EMBL" id="JAD44183.1"/>
    </source>
</evidence>
<protein>
    <submittedName>
        <fullName evidence="1">Uncharacterized protein</fullName>
    </submittedName>
</protein>
<sequence>MSRCVWNSGDLKLAIIFVYYNIVVQRERGYPIQRFLLSLVI</sequence>
<dbReference type="EMBL" id="GBRH01253712">
    <property type="protein sequence ID" value="JAD44183.1"/>
    <property type="molecule type" value="Transcribed_RNA"/>
</dbReference>
<proteinExistence type="predicted"/>
<name>A0A0A9A2N1_ARUDO</name>
<accession>A0A0A9A2N1</accession>
<organism evidence="1">
    <name type="scientific">Arundo donax</name>
    <name type="common">Giant reed</name>
    <name type="synonym">Donax arundinaceus</name>
    <dbReference type="NCBI Taxonomy" id="35708"/>
    <lineage>
        <taxon>Eukaryota</taxon>
        <taxon>Viridiplantae</taxon>
        <taxon>Streptophyta</taxon>
        <taxon>Embryophyta</taxon>
        <taxon>Tracheophyta</taxon>
        <taxon>Spermatophyta</taxon>
        <taxon>Magnoliopsida</taxon>
        <taxon>Liliopsida</taxon>
        <taxon>Poales</taxon>
        <taxon>Poaceae</taxon>
        <taxon>PACMAD clade</taxon>
        <taxon>Arundinoideae</taxon>
        <taxon>Arundineae</taxon>
        <taxon>Arundo</taxon>
    </lineage>
</organism>
<reference evidence="1" key="2">
    <citation type="journal article" date="2015" name="Data Brief">
        <title>Shoot transcriptome of the giant reed, Arundo donax.</title>
        <authorList>
            <person name="Barrero R.A."/>
            <person name="Guerrero F.D."/>
            <person name="Moolhuijzen P."/>
            <person name="Goolsby J.A."/>
            <person name="Tidwell J."/>
            <person name="Bellgard S.E."/>
            <person name="Bellgard M.I."/>
        </authorList>
    </citation>
    <scope>NUCLEOTIDE SEQUENCE</scope>
    <source>
        <tissue evidence="1">Shoot tissue taken approximately 20 cm above the soil surface</tissue>
    </source>
</reference>
<dbReference type="AlphaFoldDB" id="A0A0A9A2N1"/>
<reference evidence="1" key="1">
    <citation type="submission" date="2014-09" db="EMBL/GenBank/DDBJ databases">
        <authorList>
            <person name="Magalhaes I.L.F."/>
            <person name="Oliveira U."/>
            <person name="Santos F.R."/>
            <person name="Vidigal T.H.D.A."/>
            <person name="Brescovit A.D."/>
            <person name="Santos A.J."/>
        </authorList>
    </citation>
    <scope>NUCLEOTIDE SEQUENCE</scope>
    <source>
        <tissue evidence="1">Shoot tissue taken approximately 20 cm above the soil surface</tissue>
    </source>
</reference>